<dbReference type="InterPro" id="IPR006089">
    <property type="entry name" value="Acyl-CoA_DH_CS"/>
</dbReference>
<dbReference type="PANTHER" id="PTHR43884:SF12">
    <property type="entry name" value="ISOVALERYL-COA DEHYDROGENASE, MITOCHONDRIAL-RELATED"/>
    <property type="match status" value="1"/>
</dbReference>
<keyword evidence="4" id="KW-1185">Reference proteome</keyword>
<evidence type="ECO:0000313" key="3">
    <source>
        <dbReference type="EMBL" id="BCJ40791.1"/>
    </source>
</evidence>
<proteinExistence type="predicted"/>
<accession>A0ABM7LNC2</accession>
<evidence type="ECO:0000256" key="1">
    <source>
        <dbReference type="ARBA" id="ARBA00022630"/>
    </source>
</evidence>
<keyword evidence="1" id="KW-0285">Flavoprotein</keyword>
<dbReference type="InterPro" id="IPR036250">
    <property type="entry name" value="AcylCo_DH-like_C"/>
</dbReference>
<feature type="domain" description="Acyl-CoA dehydrogenase/oxidase C-terminal" evidence="2">
    <location>
        <begin position="1"/>
        <end position="44"/>
    </location>
</feature>
<evidence type="ECO:0000313" key="4">
    <source>
        <dbReference type="Proteomes" id="UP000676967"/>
    </source>
</evidence>
<reference evidence="3 4" key="1">
    <citation type="submission" date="2020-08" db="EMBL/GenBank/DDBJ databases">
        <title>Whole genome shotgun sequence of Actinoplanes ianthinogenes NBRC 13996.</title>
        <authorList>
            <person name="Komaki H."/>
            <person name="Tamura T."/>
        </authorList>
    </citation>
    <scope>NUCLEOTIDE SEQUENCE [LARGE SCALE GENOMIC DNA]</scope>
    <source>
        <strain evidence="3 4">NBRC 13996</strain>
    </source>
</reference>
<dbReference type="EMBL" id="AP023356">
    <property type="protein sequence ID" value="BCJ40791.1"/>
    <property type="molecule type" value="Genomic_DNA"/>
</dbReference>
<dbReference type="PROSITE" id="PS00073">
    <property type="entry name" value="ACYL_COA_DH_2"/>
    <property type="match status" value="1"/>
</dbReference>
<dbReference type="SUPFAM" id="SSF47203">
    <property type="entry name" value="Acyl-CoA dehydrogenase C-terminal domain-like"/>
    <property type="match status" value="1"/>
</dbReference>
<dbReference type="PANTHER" id="PTHR43884">
    <property type="entry name" value="ACYL-COA DEHYDROGENASE"/>
    <property type="match status" value="1"/>
</dbReference>
<dbReference type="Pfam" id="PF00441">
    <property type="entry name" value="Acyl-CoA_dh_1"/>
    <property type="match status" value="1"/>
</dbReference>
<name>A0ABM7LNC2_9ACTN</name>
<dbReference type="Gene3D" id="1.20.140.10">
    <property type="entry name" value="Butyryl-CoA Dehydrogenase, subunit A, domain 3"/>
    <property type="match status" value="1"/>
</dbReference>
<evidence type="ECO:0000259" key="2">
    <source>
        <dbReference type="Pfam" id="PF00441"/>
    </source>
</evidence>
<dbReference type="InterPro" id="IPR009075">
    <property type="entry name" value="AcylCo_DH/oxidase_C"/>
</dbReference>
<protein>
    <recommendedName>
        <fullName evidence="2">Acyl-CoA dehydrogenase/oxidase C-terminal domain-containing protein</fullName>
    </recommendedName>
</protein>
<gene>
    <name evidence="3" type="ORF">Aiant_14480</name>
</gene>
<dbReference type="Proteomes" id="UP000676967">
    <property type="component" value="Chromosome"/>
</dbReference>
<organism evidence="3 4">
    <name type="scientific">Actinoplanes ianthinogenes</name>
    <dbReference type="NCBI Taxonomy" id="122358"/>
    <lineage>
        <taxon>Bacteria</taxon>
        <taxon>Bacillati</taxon>
        <taxon>Actinomycetota</taxon>
        <taxon>Actinomycetes</taxon>
        <taxon>Micromonosporales</taxon>
        <taxon>Micromonosporaceae</taxon>
        <taxon>Actinoplanes</taxon>
    </lineage>
</organism>
<sequence length="51" mass="5598">MQVHGGYGYSQEFVVERLYRDAPLMMIGEGTNDIQRVVIARSLLSGKAAIG</sequence>